<dbReference type="Gene3D" id="3.90.180.10">
    <property type="entry name" value="Medium-chain alcohol dehydrogenases, catalytic domain"/>
    <property type="match status" value="1"/>
</dbReference>
<dbReference type="SUPFAM" id="SSF51735">
    <property type="entry name" value="NAD(P)-binding Rossmann-fold domains"/>
    <property type="match status" value="1"/>
</dbReference>
<dbReference type="GO" id="GO:0051903">
    <property type="term" value="F:S-(hydroxymethyl)glutathione dehydrogenase [NAD(P)+] activity"/>
    <property type="evidence" value="ECO:0007669"/>
    <property type="project" value="TreeGrafter"/>
</dbReference>
<feature type="compositionally biased region" description="Polar residues" evidence="6">
    <location>
        <begin position="286"/>
        <end position="304"/>
    </location>
</feature>
<dbReference type="PANTHER" id="PTHR43880:SF38">
    <property type="entry name" value="ALCOHOL DEHYDROGENASE-RELATED"/>
    <property type="match status" value="1"/>
</dbReference>
<evidence type="ECO:0000313" key="9">
    <source>
        <dbReference type="Proteomes" id="UP000298416"/>
    </source>
</evidence>
<keyword evidence="9" id="KW-1185">Reference proteome</keyword>
<protein>
    <recommendedName>
        <fullName evidence="7">Alcohol dehydrogenase-like N-terminal domain-containing protein</fullName>
    </recommendedName>
</protein>
<dbReference type="GO" id="GO:0008270">
    <property type="term" value="F:zinc ion binding"/>
    <property type="evidence" value="ECO:0007669"/>
    <property type="project" value="InterPro"/>
</dbReference>
<accession>A0A8X9A913</accession>
<name>A0A8X9A913_SALSN</name>
<comment type="cofactor">
    <cofactor evidence="1">
        <name>Zn(2+)</name>
        <dbReference type="ChEBI" id="CHEBI:29105"/>
    </cofactor>
</comment>
<evidence type="ECO:0000256" key="2">
    <source>
        <dbReference type="ARBA" id="ARBA00011738"/>
    </source>
</evidence>
<dbReference type="SUPFAM" id="SSF50129">
    <property type="entry name" value="GroES-like"/>
    <property type="match status" value="1"/>
</dbReference>
<evidence type="ECO:0000256" key="4">
    <source>
        <dbReference type="ARBA" id="ARBA00022833"/>
    </source>
</evidence>
<evidence type="ECO:0000256" key="3">
    <source>
        <dbReference type="ARBA" id="ARBA00022723"/>
    </source>
</evidence>
<keyword evidence="5" id="KW-0560">Oxidoreductase</keyword>
<organism evidence="8">
    <name type="scientific">Salvia splendens</name>
    <name type="common">Scarlet sage</name>
    <dbReference type="NCBI Taxonomy" id="180675"/>
    <lineage>
        <taxon>Eukaryota</taxon>
        <taxon>Viridiplantae</taxon>
        <taxon>Streptophyta</taxon>
        <taxon>Embryophyta</taxon>
        <taxon>Tracheophyta</taxon>
        <taxon>Spermatophyta</taxon>
        <taxon>Magnoliopsida</taxon>
        <taxon>eudicotyledons</taxon>
        <taxon>Gunneridae</taxon>
        <taxon>Pentapetalae</taxon>
        <taxon>asterids</taxon>
        <taxon>lamiids</taxon>
        <taxon>Lamiales</taxon>
        <taxon>Lamiaceae</taxon>
        <taxon>Nepetoideae</taxon>
        <taxon>Mentheae</taxon>
        <taxon>Salviinae</taxon>
        <taxon>Salvia</taxon>
        <taxon>Salvia subgen. Calosphace</taxon>
        <taxon>core Calosphace</taxon>
    </lineage>
</organism>
<evidence type="ECO:0000256" key="1">
    <source>
        <dbReference type="ARBA" id="ARBA00001947"/>
    </source>
</evidence>
<reference evidence="8" key="1">
    <citation type="submission" date="2018-01" db="EMBL/GenBank/DDBJ databases">
        <authorList>
            <person name="Mao J.F."/>
        </authorList>
    </citation>
    <scope>NUCLEOTIDE SEQUENCE</scope>
    <source>
        <strain evidence="8">Huo1</strain>
        <tissue evidence="8">Leaf</tissue>
    </source>
</reference>
<comment type="subunit">
    <text evidence="2">Homodimer.</text>
</comment>
<feature type="domain" description="Alcohol dehydrogenase-like N-terminal" evidence="7">
    <location>
        <begin position="2"/>
        <end position="111"/>
    </location>
</feature>
<evidence type="ECO:0000259" key="7">
    <source>
        <dbReference type="Pfam" id="PF08240"/>
    </source>
</evidence>
<evidence type="ECO:0000256" key="6">
    <source>
        <dbReference type="SAM" id="MobiDB-lite"/>
    </source>
</evidence>
<dbReference type="InterPro" id="IPR036291">
    <property type="entry name" value="NAD(P)-bd_dom_sf"/>
</dbReference>
<dbReference type="InterPro" id="IPR013154">
    <property type="entry name" value="ADH-like_N"/>
</dbReference>
<dbReference type="PROSITE" id="PS00059">
    <property type="entry name" value="ADH_ZINC"/>
    <property type="match status" value="1"/>
</dbReference>
<dbReference type="Pfam" id="PF08240">
    <property type="entry name" value="ADH_N"/>
    <property type="match status" value="1"/>
</dbReference>
<comment type="caution">
    <text evidence="8">The sequence shown here is derived from an EMBL/GenBank/DDBJ whole genome shotgun (WGS) entry which is preliminary data.</text>
</comment>
<proteinExistence type="predicted"/>
<keyword evidence="4" id="KW-0862">Zinc</keyword>
<keyword evidence="3" id="KW-0479">Metal-binding</keyword>
<dbReference type="AlphaFoldDB" id="A0A8X9A913"/>
<evidence type="ECO:0000256" key="5">
    <source>
        <dbReference type="ARBA" id="ARBA00023002"/>
    </source>
</evidence>
<dbReference type="GO" id="GO:0005829">
    <property type="term" value="C:cytosol"/>
    <property type="evidence" value="ECO:0007669"/>
    <property type="project" value="TreeGrafter"/>
</dbReference>
<dbReference type="InterPro" id="IPR011032">
    <property type="entry name" value="GroES-like_sf"/>
</dbReference>
<sequence>MVYASLCHTDFTCLKGTTLFPMITWILGHEGAGVIESVGEEVKDLKVGDNVMIFYVGECGECANCTSEKTNLCSRFPQIICDDMTSRIYAKGQRMYRMFSSSTWVEYAVVELWWSVERVPSVAVLGLGAVGLGVVKASKILGASKIFGIDVNDMKRDIAIAFGVTDFGVRETHSDIPKIVEKCINKYKFCLNTKSSSLIEAKGSGSPPPDRRKPTHKLLLKQWLKEEELILNRLSFKETQIDATRKEISHLYCLFFLFHSTALLVPFSSAAPPDSPPSAPCSSPSVSFGPSGTRPTLNPISKKK</sequence>
<evidence type="ECO:0000313" key="8">
    <source>
        <dbReference type="EMBL" id="KAG6432026.1"/>
    </source>
</evidence>
<dbReference type="Gene3D" id="3.40.50.720">
    <property type="entry name" value="NAD(P)-binding Rossmann-like Domain"/>
    <property type="match status" value="1"/>
</dbReference>
<dbReference type="EMBL" id="PNBA02000002">
    <property type="protein sequence ID" value="KAG6432026.1"/>
    <property type="molecule type" value="Genomic_DNA"/>
</dbReference>
<dbReference type="PANTHER" id="PTHR43880">
    <property type="entry name" value="ALCOHOL DEHYDROGENASE"/>
    <property type="match status" value="1"/>
</dbReference>
<reference evidence="8" key="2">
    <citation type="submission" date="2020-08" db="EMBL/GenBank/DDBJ databases">
        <title>Plant Genome Project.</title>
        <authorList>
            <person name="Zhang R.-G."/>
        </authorList>
    </citation>
    <scope>NUCLEOTIDE SEQUENCE</scope>
    <source>
        <strain evidence="8">Huo1</strain>
        <tissue evidence="8">Leaf</tissue>
    </source>
</reference>
<dbReference type="InterPro" id="IPR002328">
    <property type="entry name" value="ADH_Zn_CS"/>
</dbReference>
<dbReference type="GO" id="GO:0046294">
    <property type="term" value="P:formaldehyde catabolic process"/>
    <property type="evidence" value="ECO:0007669"/>
    <property type="project" value="TreeGrafter"/>
</dbReference>
<dbReference type="Proteomes" id="UP000298416">
    <property type="component" value="Unassembled WGS sequence"/>
</dbReference>
<feature type="region of interest" description="Disordered" evidence="6">
    <location>
        <begin position="269"/>
        <end position="304"/>
    </location>
</feature>
<gene>
    <name evidence="8" type="ORF">SASPL_103599</name>
</gene>